<organism evidence="1 2">
    <name type="scientific">Elliptochloris bilobata</name>
    <dbReference type="NCBI Taxonomy" id="381761"/>
    <lineage>
        <taxon>Eukaryota</taxon>
        <taxon>Viridiplantae</taxon>
        <taxon>Chlorophyta</taxon>
        <taxon>core chlorophytes</taxon>
        <taxon>Trebouxiophyceae</taxon>
        <taxon>Trebouxiophyceae incertae sedis</taxon>
        <taxon>Elliptochloris clade</taxon>
        <taxon>Elliptochloris</taxon>
    </lineage>
</organism>
<dbReference type="GO" id="GO:0006261">
    <property type="term" value="P:DNA-templated DNA replication"/>
    <property type="evidence" value="ECO:0007669"/>
    <property type="project" value="TreeGrafter"/>
</dbReference>
<dbReference type="Proteomes" id="UP001445335">
    <property type="component" value="Unassembled WGS sequence"/>
</dbReference>
<accession>A0AAW1S7K3</accession>
<dbReference type="PANTHER" id="PTHR14303:SF0">
    <property type="entry name" value="DNA POLYMERASE DELTA SUBUNIT 4"/>
    <property type="match status" value="1"/>
</dbReference>
<evidence type="ECO:0000313" key="1">
    <source>
        <dbReference type="EMBL" id="KAK9842279.1"/>
    </source>
</evidence>
<dbReference type="GO" id="GO:0000731">
    <property type="term" value="P:DNA synthesis involved in DNA repair"/>
    <property type="evidence" value="ECO:0007669"/>
    <property type="project" value="InterPro"/>
</dbReference>
<evidence type="ECO:0008006" key="3">
    <source>
        <dbReference type="Google" id="ProtNLM"/>
    </source>
</evidence>
<dbReference type="GO" id="GO:0043625">
    <property type="term" value="C:delta DNA polymerase complex"/>
    <property type="evidence" value="ECO:0007669"/>
    <property type="project" value="TreeGrafter"/>
</dbReference>
<dbReference type="AlphaFoldDB" id="A0AAW1S7K3"/>
<dbReference type="EMBL" id="JALJOU010000008">
    <property type="protein sequence ID" value="KAK9842279.1"/>
    <property type="molecule type" value="Genomic_DNA"/>
</dbReference>
<dbReference type="InterPro" id="IPR007218">
    <property type="entry name" value="DNA_pol_delta_4"/>
</dbReference>
<name>A0AAW1S7K3_9CHLO</name>
<proteinExistence type="predicted"/>
<dbReference type="Pfam" id="PF04081">
    <property type="entry name" value="DNA_pol_delta_4"/>
    <property type="match status" value="1"/>
</dbReference>
<protein>
    <recommendedName>
        <fullName evidence="3">DNA polymerase delta subunit 4</fullName>
    </recommendedName>
</protein>
<reference evidence="1 2" key="1">
    <citation type="journal article" date="2024" name="Nat. Commun.">
        <title>Phylogenomics reveals the evolutionary origins of lichenization in chlorophyte algae.</title>
        <authorList>
            <person name="Puginier C."/>
            <person name="Libourel C."/>
            <person name="Otte J."/>
            <person name="Skaloud P."/>
            <person name="Haon M."/>
            <person name="Grisel S."/>
            <person name="Petersen M."/>
            <person name="Berrin J.G."/>
            <person name="Delaux P.M."/>
            <person name="Dal Grande F."/>
            <person name="Keller J."/>
        </authorList>
    </citation>
    <scope>NUCLEOTIDE SEQUENCE [LARGE SCALE GENOMIC DNA]</scope>
    <source>
        <strain evidence="1 2">SAG 245.80</strain>
    </source>
</reference>
<dbReference type="GO" id="GO:0003887">
    <property type="term" value="F:DNA-directed DNA polymerase activity"/>
    <property type="evidence" value="ECO:0007669"/>
    <property type="project" value="TreeGrafter"/>
</dbReference>
<sequence length="230" mass="24832">MLTLLEDDEEEVRMAAAAAAGGAIDALTGSACTGSQTELVQRLAFQLLGRHCRRSPAFRGHLFGWICRLQGPPLSSRLGQLRAGAPRRLFDRDELAAAAAAVAAEEPHAAWLGRSAPAWAAHVGARLQQAADWLLRAPLQPLLGNLLAQVLGSWEAQLGQPLGHPDADALETLRQFDLTGRYGPCTGLTRLERWERAAKLGLHPPEEVKAILVRQAPDSLQLEGIWTGRV</sequence>
<gene>
    <name evidence="1" type="ORF">WJX81_004398</name>
</gene>
<dbReference type="PANTHER" id="PTHR14303">
    <property type="entry name" value="DNA POLYMERASE DELTA SUBUNIT 4"/>
    <property type="match status" value="1"/>
</dbReference>
<evidence type="ECO:0000313" key="2">
    <source>
        <dbReference type="Proteomes" id="UP001445335"/>
    </source>
</evidence>
<keyword evidence="2" id="KW-1185">Reference proteome</keyword>
<comment type="caution">
    <text evidence="1">The sequence shown here is derived from an EMBL/GenBank/DDBJ whole genome shotgun (WGS) entry which is preliminary data.</text>
</comment>